<comment type="caution">
    <text evidence="1">The sequence shown here is derived from an EMBL/GenBank/DDBJ whole genome shotgun (WGS) entry which is preliminary data.</text>
</comment>
<evidence type="ECO:0000313" key="1">
    <source>
        <dbReference type="EMBL" id="RGR24942.1"/>
    </source>
</evidence>
<reference evidence="1 2" key="1">
    <citation type="submission" date="2018-08" db="EMBL/GenBank/DDBJ databases">
        <title>A genome reference for cultivated species of the human gut microbiota.</title>
        <authorList>
            <person name="Zou Y."/>
            <person name="Xue W."/>
            <person name="Luo G."/>
        </authorList>
    </citation>
    <scope>NUCLEOTIDE SEQUENCE [LARGE SCALE GENOMIC DNA]</scope>
    <source>
        <strain evidence="1 2">AF25-6</strain>
    </source>
</reference>
<dbReference type="Proteomes" id="UP000284161">
    <property type="component" value="Unassembled WGS sequence"/>
</dbReference>
<dbReference type="AlphaFoldDB" id="A0A412DX73"/>
<sequence>MAKKKPIVALIYDFDGTLSPGNMQEFGFIQAIGKDKAEFWAKNKKLSEDNDANGILTYMYLMIQAAKNNGVSLRRESFKRFGENVELFDGVKEWFALVNEYGKSIGLDVKHYINSSGLKEMIEGTPIAKEFENIYACSFLYDVDGIAYWPAVAIDYTTKTQFLFKINKGIKEVSDNKKINQYIPEKERPIPFERMIYFGDGDTDIPCMKMIKEHGGHSIAVYANGNSVKKATALQLIKDNRVNFVCPADYRAGKEINMVVKRILDKIKADYEFQRLLDLHHKKIKK</sequence>
<name>A0A412DX73_BACSE</name>
<gene>
    <name evidence="1" type="ORF">DWY58_18535</name>
</gene>
<dbReference type="GO" id="GO:0016787">
    <property type="term" value="F:hydrolase activity"/>
    <property type="evidence" value="ECO:0007669"/>
    <property type="project" value="UniProtKB-KW"/>
</dbReference>
<dbReference type="InterPro" id="IPR036412">
    <property type="entry name" value="HAD-like_sf"/>
</dbReference>
<dbReference type="EMBL" id="QRUB01000043">
    <property type="protein sequence ID" value="RGR24942.1"/>
    <property type="molecule type" value="Genomic_DNA"/>
</dbReference>
<evidence type="ECO:0000313" key="2">
    <source>
        <dbReference type="Proteomes" id="UP000284161"/>
    </source>
</evidence>
<accession>A0A412DX73</accession>
<dbReference type="Gene3D" id="3.40.50.1000">
    <property type="entry name" value="HAD superfamily/HAD-like"/>
    <property type="match status" value="1"/>
</dbReference>
<keyword evidence="1" id="KW-0378">Hydrolase</keyword>
<proteinExistence type="predicted"/>
<dbReference type="SUPFAM" id="SSF56784">
    <property type="entry name" value="HAD-like"/>
    <property type="match status" value="1"/>
</dbReference>
<dbReference type="InterPro" id="IPR023214">
    <property type="entry name" value="HAD_sf"/>
</dbReference>
<dbReference type="Pfam" id="PF12710">
    <property type="entry name" value="HAD"/>
    <property type="match status" value="1"/>
</dbReference>
<dbReference type="RefSeq" id="WP_117917956.1">
    <property type="nucleotide sequence ID" value="NZ_QRUB01000043.1"/>
</dbReference>
<organism evidence="1 2">
    <name type="scientific">Bacteroides stercoris</name>
    <dbReference type="NCBI Taxonomy" id="46506"/>
    <lineage>
        <taxon>Bacteria</taxon>
        <taxon>Pseudomonadati</taxon>
        <taxon>Bacteroidota</taxon>
        <taxon>Bacteroidia</taxon>
        <taxon>Bacteroidales</taxon>
        <taxon>Bacteroidaceae</taxon>
        <taxon>Bacteroides</taxon>
    </lineage>
</organism>
<protein>
    <submittedName>
        <fullName evidence="1">Haloacid dehalogenase-like hydrolase</fullName>
    </submittedName>
</protein>